<dbReference type="PROSITE" id="PS50883">
    <property type="entry name" value="EAL"/>
    <property type="match status" value="1"/>
</dbReference>
<organism evidence="5 6">
    <name type="scientific">Desulfomicrobium orale DSM 12838</name>
    <dbReference type="NCBI Taxonomy" id="888061"/>
    <lineage>
        <taxon>Bacteria</taxon>
        <taxon>Pseudomonadati</taxon>
        <taxon>Thermodesulfobacteriota</taxon>
        <taxon>Desulfovibrionia</taxon>
        <taxon>Desulfovibrionales</taxon>
        <taxon>Desulfomicrobiaceae</taxon>
        <taxon>Desulfomicrobium</taxon>
    </lineage>
</organism>
<sequence length="840" mass="93325">MPEPTHAFILIVDDDPTLGLLARETLTQGGFSVQVAQNAKQMRSLLRDFPADMILLDVRLPDASGIELCTELRASDGHVHTPILMITGTDDNEAIRQAYAAGATDFMPKPLNWQLLFQRVRYMWRTHQVLLRSRQSERLLAQAQHMAMMGSWEKHLGSGKFTVSEQFARLFGNAEPDCGKAFQFFLDTVPAEDRAGLIRTMDQVGATGKPATLTHHVGKRNGFSRTVRHDLDIRRNPQGRPLSLCGTLQDITSDTLRARMASDRNRILESMLQNEGLKTLYQDLFVLLVNQAPGSELAVLTRTADTPWDCAYCSPGLKSGAGRRSVDALLGILEEGDTLRGARSVLVGEVEGALRAHLLPISLNSGGRSGTVICAFIPAGLPDQETLHLDDVLQTVSDMATVILDNHRLTSDLQYQAFHDSLTGLPNRFFFLDHLRRTIAESGKNGLKRAVIFIDLDRFKNANDLLGHSFGDNVLQEMARRLQTATRPGDILARTGGDEFMLISAPLDSYAEVERMCARFMEVIAPPFEEGNYSFNLSVSIGASLFPADSDDPGILYQYADVAMQHAKKNGGSVLRYYDSSIMEQFMERLELENDMARALEQEEFLLEFQPQVDMETRKTIGYEALIRWRKPDGRLIPPSAFIPIAEETGFIVVLGGWVLETACREIKRLHLAGQPWIRVAVNVSAVQFVQDNFLELVQQTLEKTDFPADRLELEMTESTVMHGLGTVAERLDALRKLGITISIDDFGTGYSSMSYLKSLPIDSLKVDRSFVMEIGSGNSESRKSEALVDALITLADNLGLTVTAEGVENEKQLEFLRQKHCDRAQGYHTGRPAPLPGLD</sequence>
<dbReference type="Gene3D" id="3.30.70.270">
    <property type="match status" value="1"/>
</dbReference>
<dbReference type="OrthoDB" id="7673416at2"/>
<evidence type="ECO:0000256" key="1">
    <source>
        <dbReference type="PROSITE-ProRule" id="PRU00169"/>
    </source>
</evidence>
<dbReference type="Gene3D" id="3.40.50.2300">
    <property type="match status" value="1"/>
</dbReference>
<dbReference type="Gene3D" id="3.20.20.450">
    <property type="entry name" value="EAL domain"/>
    <property type="match status" value="1"/>
</dbReference>
<dbReference type="SMART" id="SM00267">
    <property type="entry name" value="GGDEF"/>
    <property type="match status" value="1"/>
</dbReference>
<keyword evidence="1" id="KW-0597">Phosphoprotein</keyword>
<dbReference type="RefSeq" id="WP_066604290.1">
    <property type="nucleotide sequence ID" value="NZ_CP014230.1"/>
</dbReference>
<dbReference type="PROSITE" id="PS50110">
    <property type="entry name" value="RESPONSE_REGULATORY"/>
    <property type="match status" value="1"/>
</dbReference>
<protein>
    <recommendedName>
        <fullName evidence="7">Diguanylate cyclase</fullName>
    </recommendedName>
</protein>
<dbReference type="InterPro" id="IPR000160">
    <property type="entry name" value="GGDEF_dom"/>
</dbReference>
<dbReference type="SUPFAM" id="SSF55073">
    <property type="entry name" value="Nucleotide cyclase"/>
    <property type="match status" value="1"/>
</dbReference>
<feature type="domain" description="GGDEF" evidence="4">
    <location>
        <begin position="447"/>
        <end position="580"/>
    </location>
</feature>
<dbReference type="SMART" id="SM00448">
    <property type="entry name" value="REC"/>
    <property type="match status" value="1"/>
</dbReference>
<dbReference type="NCBIfam" id="TIGR00254">
    <property type="entry name" value="GGDEF"/>
    <property type="match status" value="1"/>
</dbReference>
<evidence type="ECO:0000259" key="4">
    <source>
        <dbReference type="PROSITE" id="PS50887"/>
    </source>
</evidence>
<dbReference type="GO" id="GO:0000160">
    <property type="term" value="P:phosphorelay signal transduction system"/>
    <property type="evidence" value="ECO:0007669"/>
    <property type="project" value="InterPro"/>
</dbReference>
<keyword evidence="6" id="KW-1185">Reference proteome</keyword>
<dbReference type="InterPro" id="IPR035965">
    <property type="entry name" value="PAS-like_dom_sf"/>
</dbReference>
<evidence type="ECO:0000259" key="3">
    <source>
        <dbReference type="PROSITE" id="PS50883"/>
    </source>
</evidence>
<proteinExistence type="predicted"/>
<evidence type="ECO:0000313" key="6">
    <source>
        <dbReference type="Proteomes" id="UP000063964"/>
    </source>
</evidence>
<dbReference type="InterPro" id="IPR035919">
    <property type="entry name" value="EAL_sf"/>
</dbReference>
<dbReference type="EMBL" id="CP014230">
    <property type="protein sequence ID" value="AMD92571.1"/>
    <property type="molecule type" value="Genomic_DNA"/>
</dbReference>
<dbReference type="InterPro" id="IPR029787">
    <property type="entry name" value="Nucleotide_cyclase"/>
</dbReference>
<dbReference type="InterPro" id="IPR011006">
    <property type="entry name" value="CheY-like_superfamily"/>
</dbReference>
<dbReference type="Proteomes" id="UP000063964">
    <property type="component" value="Chromosome"/>
</dbReference>
<dbReference type="CDD" id="cd01949">
    <property type="entry name" value="GGDEF"/>
    <property type="match status" value="1"/>
</dbReference>
<name>A0A109W5T4_9BACT</name>
<dbReference type="InterPro" id="IPR043128">
    <property type="entry name" value="Rev_trsase/Diguanyl_cyclase"/>
</dbReference>
<feature type="domain" description="Response regulatory" evidence="2">
    <location>
        <begin position="8"/>
        <end position="124"/>
    </location>
</feature>
<dbReference type="AlphaFoldDB" id="A0A109W5T4"/>
<dbReference type="PANTHER" id="PTHR44757">
    <property type="entry name" value="DIGUANYLATE CYCLASE DGCP"/>
    <property type="match status" value="1"/>
</dbReference>
<dbReference type="SUPFAM" id="SSF141868">
    <property type="entry name" value="EAL domain-like"/>
    <property type="match status" value="1"/>
</dbReference>
<dbReference type="SUPFAM" id="SSF52172">
    <property type="entry name" value="CheY-like"/>
    <property type="match status" value="1"/>
</dbReference>
<dbReference type="InterPro" id="IPR052155">
    <property type="entry name" value="Biofilm_reg_signaling"/>
</dbReference>
<evidence type="ECO:0000313" key="5">
    <source>
        <dbReference type="EMBL" id="AMD92571.1"/>
    </source>
</evidence>
<dbReference type="Pfam" id="PF00072">
    <property type="entry name" value="Response_reg"/>
    <property type="match status" value="1"/>
</dbReference>
<dbReference type="Pfam" id="PF00563">
    <property type="entry name" value="EAL"/>
    <property type="match status" value="1"/>
</dbReference>
<gene>
    <name evidence="5" type="ORF">AXF15_05220</name>
</gene>
<dbReference type="KEGG" id="doa:AXF15_05220"/>
<dbReference type="STRING" id="888061.AXF15_05220"/>
<dbReference type="CDD" id="cd01948">
    <property type="entry name" value="EAL"/>
    <property type="match status" value="1"/>
</dbReference>
<accession>A0A109W5T4</accession>
<dbReference type="CDD" id="cd00156">
    <property type="entry name" value="REC"/>
    <property type="match status" value="1"/>
</dbReference>
<evidence type="ECO:0000259" key="2">
    <source>
        <dbReference type="PROSITE" id="PS50110"/>
    </source>
</evidence>
<dbReference type="Gene3D" id="3.30.450.20">
    <property type="entry name" value="PAS domain"/>
    <property type="match status" value="1"/>
</dbReference>
<dbReference type="InterPro" id="IPR001789">
    <property type="entry name" value="Sig_transdc_resp-reg_receiver"/>
</dbReference>
<reference evidence="6" key="1">
    <citation type="submission" date="2016-02" db="EMBL/GenBank/DDBJ databases">
        <authorList>
            <person name="Holder M.E."/>
            <person name="Ajami N.J."/>
            <person name="Petrosino J.F."/>
        </authorList>
    </citation>
    <scope>NUCLEOTIDE SEQUENCE [LARGE SCALE GENOMIC DNA]</scope>
    <source>
        <strain evidence="6">DSM 12838</strain>
    </source>
</reference>
<dbReference type="PROSITE" id="PS50887">
    <property type="entry name" value="GGDEF"/>
    <property type="match status" value="1"/>
</dbReference>
<dbReference type="SMART" id="SM00052">
    <property type="entry name" value="EAL"/>
    <property type="match status" value="1"/>
</dbReference>
<dbReference type="PANTHER" id="PTHR44757:SF2">
    <property type="entry name" value="BIOFILM ARCHITECTURE MAINTENANCE PROTEIN MBAA"/>
    <property type="match status" value="1"/>
</dbReference>
<dbReference type="InterPro" id="IPR001633">
    <property type="entry name" value="EAL_dom"/>
</dbReference>
<feature type="modified residue" description="4-aspartylphosphate" evidence="1">
    <location>
        <position position="57"/>
    </location>
</feature>
<dbReference type="SUPFAM" id="SSF55785">
    <property type="entry name" value="PYP-like sensor domain (PAS domain)"/>
    <property type="match status" value="1"/>
</dbReference>
<feature type="domain" description="EAL" evidence="3">
    <location>
        <begin position="589"/>
        <end position="840"/>
    </location>
</feature>
<evidence type="ECO:0008006" key="7">
    <source>
        <dbReference type="Google" id="ProtNLM"/>
    </source>
</evidence>
<dbReference type="Pfam" id="PF00990">
    <property type="entry name" value="GGDEF"/>
    <property type="match status" value="1"/>
</dbReference>